<dbReference type="OrthoDB" id="9808602at2"/>
<evidence type="ECO:0000259" key="3">
    <source>
        <dbReference type="Pfam" id="PF02397"/>
    </source>
</evidence>
<feature type="transmembrane region" description="Helical" evidence="2">
    <location>
        <begin position="7"/>
        <end position="28"/>
    </location>
</feature>
<dbReference type="PANTHER" id="PTHR30576:SF20">
    <property type="entry name" value="QUINOVOSAMINEPHOSPHOTRANSFERAE-RELATED"/>
    <property type="match status" value="1"/>
</dbReference>
<evidence type="ECO:0000313" key="4">
    <source>
        <dbReference type="EMBL" id="KGN97261.1"/>
    </source>
</evidence>
<comment type="similarity">
    <text evidence="1">Belongs to the bacterial sugar transferase family.</text>
</comment>
<dbReference type="AlphaFoldDB" id="A0A0A2G1X4"/>
<accession>A0A0A2G1X4</accession>
<dbReference type="STRING" id="266762.HQ36_07905"/>
<organism evidence="4 5">
    <name type="scientific">Porphyromonas gingivicanis</name>
    <dbReference type="NCBI Taxonomy" id="266762"/>
    <lineage>
        <taxon>Bacteria</taxon>
        <taxon>Pseudomonadati</taxon>
        <taxon>Bacteroidota</taxon>
        <taxon>Bacteroidia</taxon>
        <taxon>Bacteroidales</taxon>
        <taxon>Porphyromonadaceae</taxon>
        <taxon>Porphyromonas</taxon>
    </lineage>
</organism>
<dbReference type="eggNOG" id="COG2148">
    <property type="taxonomic scope" value="Bacteria"/>
</dbReference>
<protein>
    <submittedName>
        <fullName evidence="4">Glycosyl transferase</fullName>
    </submittedName>
</protein>
<gene>
    <name evidence="4" type="ORF">HQ36_07905</name>
</gene>
<dbReference type="EMBL" id="JQZW01000015">
    <property type="protein sequence ID" value="KGN97261.1"/>
    <property type="molecule type" value="Genomic_DNA"/>
</dbReference>
<reference evidence="4 5" key="1">
    <citation type="submission" date="2014-08" db="EMBL/GenBank/DDBJ databases">
        <title>Porphyromonas gingivicanis strain:COT-022_OH1391 Genome sequencing.</title>
        <authorList>
            <person name="Wallis C."/>
            <person name="Deusch O."/>
            <person name="O'Flynn C."/>
            <person name="Davis I."/>
            <person name="Jospin G."/>
            <person name="Darling A.E."/>
            <person name="Coil D.A."/>
            <person name="Alexiev A."/>
            <person name="Horsfall A."/>
            <person name="Kirkwood N."/>
            <person name="Harris S."/>
            <person name="Eisen J.A."/>
        </authorList>
    </citation>
    <scope>NUCLEOTIDE SEQUENCE [LARGE SCALE GENOMIC DNA]</scope>
    <source>
        <strain evidence="5">COT-022 OH1391</strain>
    </source>
</reference>
<proteinExistence type="inferred from homology"/>
<evidence type="ECO:0000256" key="2">
    <source>
        <dbReference type="SAM" id="Phobius"/>
    </source>
</evidence>
<evidence type="ECO:0000313" key="5">
    <source>
        <dbReference type="Proteomes" id="UP000030134"/>
    </source>
</evidence>
<keyword evidence="2" id="KW-1133">Transmembrane helix</keyword>
<name>A0A0A2G1X4_9PORP</name>
<keyword evidence="5" id="KW-1185">Reference proteome</keyword>
<dbReference type="Proteomes" id="UP000030134">
    <property type="component" value="Unassembled WGS sequence"/>
</dbReference>
<dbReference type="RefSeq" id="WP_036884905.1">
    <property type="nucleotide sequence ID" value="NZ_JQZW01000015.1"/>
</dbReference>
<dbReference type="Pfam" id="PF02397">
    <property type="entry name" value="Bac_transf"/>
    <property type="match status" value="1"/>
</dbReference>
<dbReference type="InterPro" id="IPR003362">
    <property type="entry name" value="Bact_transf"/>
</dbReference>
<feature type="domain" description="Bacterial sugar transferase" evidence="3">
    <location>
        <begin position="2"/>
        <end position="193"/>
    </location>
</feature>
<sequence>MKRLLDIIVSLLGLILLSPVFLIVAIWIKLDTKGTVFFRQPRVGRYNKDFILYKFRSMECQDWGKDQLLTVGDNDPRITKAGYVLRRMKIDELPQLINVLKGDMSLVGPRPLVRQQVELYPKLYEPILSVRPGITSEASIYFRDENALLGSVEDPETYFREVIMPKKIELNLQYVKNRSMMGDLKLLLKTAYLTLFKK</sequence>
<keyword evidence="4" id="KW-0808">Transferase</keyword>
<dbReference type="PANTHER" id="PTHR30576">
    <property type="entry name" value="COLANIC BIOSYNTHESIS UDP-GLUCOSE LIPID CARRIER TRANSFERASE"/>
    <property type="match status" value="1"/>
</dbReference>
<evidence type="ECO:0000256" key="1">
    <source>
        <dbReference type="ARBA" id="ARBA00006464"/>
    </source>
</evidence>
<keyword evidence="2" id="KW-0472">Membrane</keyword>
<dbReference type="GO" id="GO:0016780">
    <property type="term" value="F:phosphotransferase activity, for other substituted phosphate groups"/>
    <property type="evidence" value="ECO:0007669"/>
    <property type="project" value="TreeGrafter"/>
</dbReference>
<comment type="caution">
    <text evidence="4">The sequence shown here is derived from an EMBL/GenBank/DDBJ whole genome shotgun (WGS) entry which is preliminary data.</text>
</comment>
<keyword evidence="2" id="KW-0812">Transmembrane</keyword>